<accession>A0A1Q6F8E4</accession>
<reference evidence="1 2" key="1">
    <citation type="journal article" date="2016" name="Nat. Biotechnol.">
        <title>Measurement of bacterial replication rates in microbial communities.</title>
        <authorList>
            <person name="Brown C.T."/>
            <person name="Olm M.R."/>
            <person name="Thomas B.C."/>
            <person name="Banfield J.F."/>
        </authorList>
    </citation>
    <scope>NUCLEOTIDE SEQUENCE [LARGE SCALE GENOMIC DNA]</scope>
    <source>
        <strain evidence="1">CAG:67_53_122</strain>
    </source>
</reference>
<evidence type="ECO:0000313" key="1">
    <source>
        <dbReference type="EMBL" id="OKY94952.1"/>
    </source>
</evidence>
<sequence length="90" mass="10307">MPNTKKSRCILQRDFFVQGSEKGEQFNRTDSHIKIAEPPPVRYKNNRADAAPNLLGLRFGGVYFIRQSLKNAPDFADDEDTIRRPRRSAA</sequence>
<dbReference type="EMBL" id="MNQH01000024">
    <property type="protein sequence ID" value="OKY94952.1"/>
    <property type="molecule type" value="Genomic_DNA"/>
</dbReference>
<dbReference type="AlphaFoldDB" id="A0A1Q6F8E4"/>
<proteinExistence type="predicted"/>
<dbReference type="Proteomes" id="UP000187417">
    <property type="component" value="Unassembled WGS sequence"/>
</dbReference>
<dbReference type="STRING" id="28117.BHV66_04660"/>
<organism evidence="1 2">
    <name type="scientific">Alistipes putredinis</name>
    <dbReference type="NCBI Taxonomy" id="28117"/>
    <lineage>
        <taxon>Bacteria</taxon>
        <taxon>Pseudomonadati</taxon>
        <taxon>Bacteroidota</taxon>
        <taxon>Bacteroidia</taxon>
        <taxon>Bacteroidales</taxon>
        <taxon>Rikenellaceae</taxon>
        <taxon>Alistipes</taxon>
    </lineage>
</organism>
<name>A0A1Q6F8E4_9BACT</name>
<evidence type="ECO:0000313" key="2">
    <source>
        <dbReference type="Proteomes" id="UP000187417"/>
    </source>
</evidence>
<gene>
    <name evidence="1" type="ORF">BHV66_04660</name>
</gene>
<comment type="caution">
    <text evidence="1">The sequence shown here is derived from an EMBL/GenBank/DDBJ whole genome shotgun (WGS) entry which is preliminary data.</text>
</comment>
<protein>
    <submittedName>
        <fullName evidence="1">Uncharacterized protein</fullName>
    </submittedName>
</protein>